<accession>A0A2W4JTW2</accession>
<dbReference type="AlphaFoldDB" id="A0A2W4JTW2"/>
<comment type="subcellular location">
    <subcellularLocation>
        <location evidence="1">Membrane</location>
        <topology evidence="1">Multi-pass membrane protein</topology>
    </subcellularLocation>
</comment>
<dbReference type="Proteomes" id="UP000249324">
    <property type="component" value="Unassembled WGS sequence"/>
</dbReference>
<evidence type="ECO:0000313" key="8">
    <source>
        <dbReference type="EMBL" id="PZM97217.1"/>
    </source>
</evidence>
<dbReference type="GO" id="GO:0140359">
    <property type="term" value="F:ABC-type transporter activity"/>
    <property type="evidence" value="ECO:0007669"/>
    <property type="project" value="InterPro"/>
</dbReference>
<evidence type="ECO:0000256" key="1">
    <source>
        <dbReference type="ARBA" id="ARBA00004141"/>
    </source>
</evidence>
<dbReference type="InterPro" id="IPR013525">
    <property type="entry name" value="ABC2_TM"/>
</dbReference>
<evidence type="ECO:0000256" key="4">
    <source>
        <dbReference type="ARBA" id="ARBA00023136"/>
    </source>
</evidence>
<comment type="caution">
    <text evidence="8">The sequence shown here is derived from an EMBL/GenBank/DDBJ whole genome shotgun (WGS) entry which is preliminary data.</text>
</comment>
<evidence type="ECO:0000256" key="5">
    <source>
        <dbReference type="SAM" id="Phobius"/>
    </source>
</evidence>
<feature type="transmembrane region" description="Helical" evidence="5">
    <location>
        <begin position="43"/>
        <end position="65"/>
    </location>
</feature>
<dbReference type="GO" id="GO:0016020">
    <property type="term" value="C:membrane"/>
    <property type="evidence" value="ECO:0007669"/>
    <property type="project" value="UniProtKB-SubCell"/>
</dbReference>
<keyword evidence="4 5" id="KW-0472">Membrane</keyword>
<evidence type="ECO:0000313" key="7">
    <source>
        <dbReference type="EMBL" id="MFO7193630.1"/>
    </source>
</evidence>
<reference evidence="7" key="4">
    <citation type="submission" date="2023-08" db="EMBL/GenBank/DDBJ databases">
        <authorList>
            <person name="Guima S.E.S."/>
            <person name="Martins L.F."/>
            <person name="Silva A.M."/>
            <person name="Setubal J.C."/>
        </authorList>
    </citation>
    <scope>NUCLEOTIDE SEQUENCE</scope>
    <source>
        <strain evidence="7">ZC4RG45</strain>
    </source>
</reference>
<evidence type="ECO:0000256" key="2">
    <source>
        <dbReference type="ARBA" id="ARBA00022692"/>
    </source>
</evidence>
<name>A0A2W4JTW2_9PSEU</name>
<feature type="domain" description="ABC-2 type transporter transmembrane" evidence="6">
    <location>
        <begin position="46"/>
        <end position="353"/>
    </location>
</feature>
<feature type="transmembrane region" description="Helical" evidence="5">
    <location>
        <begin position="334"/>
        <end position="357"/>
    </location>
</feature>
<reference evidence="7" key="2">
    <citation type="submission" date="2018-05" db="EMBL/GenBank/DDBJ databases">
        <authorList>
            <person name="Moura L."/>
            <person name="Setubal J.C."/>
        </authorList>
    </citation>
    <scope>NUCLEOTIDE SEQUENCE</scope>
    <source>
        <strain evidence="7">ZC4RG45</strain>
    </source>
</reference>
<evidence type="ECO:0000259" key="6">
    <source>
        <dbReference type="Pfam" id="PF12698"/>
    </source>
</evidence>
<dbReference type="EMBL" id="QGUI02000245">
    <property type="protein sequence ID" value="MFO7193630.1"/>
    <property type="molecule type" value="Genomic_DNA"/>
</dbReference>
<dbReference type="EMBL" id="QGUI01000326">
    <property type="protein sequence ID" value="PZM97217.1"/>
    <property type="molecule type" value="Genomic_DNA"/>
</dbReference>
<keyword evidence="2 5" id="KW-0812">Transmembrane</keyword>
<gene>
    <name evidence="7" type="ORF">DIU77_015420</name>
    <name evidence="8" type="ORF">DIU77_09610</name>
</gene>
<protein>
    <submittedName>
        <fullName evidence="8">ABC transporter permease</fullName>
    </submittedName>
</protein>
<keyword evidence="3 5" id="KW-1133">Transmembrane helix</keyword>
<feature type="transmembrane region" description="Helical" evidence="5">
    <location>
        <begin position="249"/>
        <end position="272"/>
    </location>
</feature>
<organism evidence="8">
    <name type="scientific">Thermocrispum agreste</name>
    <dbReference type="NCBI Taxonomy" id="37925"/>
    <lineage>
        <taxon>Bacteria</taxon>
        <taxon>Bacillati</taxon>
        <taxon>Actinomycetota</taxon>
        <taxon>Actinomycetes</taxon>
        <taxon>Pseudonocardiales</taxon>
        <taxon>Pseudonocardiaceae</taxon>
        <taxon>Thermocrispum</taxon>
    </lineage>
</organism>
<dbReference type="Pfam" id="PF12698">
    <property type="entry name" value="ABC2_membrane_3"/>
    <property type="match status" value="1"/>
</dbReference>
<reference evidence="8" key="1">
    <citation type="submission" date="2018-05" db="EMBL/GenBank/DDBJ databases">
        <authorList>
            <person name="Lanie J.A."/>
            <person name="Ng W.-L."/>
            <person name="Kazmierczak K.M."/>
            <person name="Andrzejewski T.M."/>
            <person name="Davidsen T.M."/>
            <person name="Wayne K.J."/>
            <person name="Tettelin H."/>
            <person name="Glass J.I."/>
            <person name="Rusch D."/>
            <person name="Podicherti R."/>
            <person name="Tsui H.-C.T."/>
            <person name="Winkler M.E."/>
        </authorList>
    </citation>
    <scope>NUCLEOTIDE SEQUENCE</scope>
    <source>
        <strain evidence="8">ZC4RG45</strain>
    </source>
</reference>
<evidence type="ECO:0000256" key="3">
    <source>
        <dbReference type="ARBA" id="ARBA00022989"/>
    </source>
</evidence>
<sequence length="377" mass="39097">MTTTTEIAEQAGTDAPGPAAVSGWTATRLVAEREIRTYVRMKGFWIGLVLVLIGIFAAAILPGVIGGGPTSIAVVGQAADALQEQAGFEVRTVADADAARELVRNEEVEAAVVPDAQGNPAGVRIIALSEPPMDVIAALTTAPPVDLLEQGDVSAGQRQLVIMVFALVFLMFGMGGLAIAQSTVTEKQTRIVEILVAAVPVRSLLAGKLLGHTVLALGQVVLFAAAAPIALRLGELDGLLTAITPALGWFVPFLVAGFVLLGSLWAIAGALVSRQEDLGSTTGSVTMLVMLPYFLVMFFSDDPLVMTVLSYVPFSASVAMPVRLFTGEAAAWEALLALAVVAATAAAVLLLASRIYAGSLLQTRGRVGLAQAWAGRN</sequence>
<reference evidence="7 9" key="3">
    <citation type="journal article" date="2021" name="BMC Genomics">
        <title>Genome-resolved metagenome and metatranscriptome analyses of thermophilic composting reveal key bacterial players and their metabolic interactions.</title>
        <authorList>
            <person name="Braga L.P.P."/>
            <person name="Pereira R.V."/>
            <person name="Martins L.F."/>
            <person name="Moura L.M.S."/>
            <person name="Sanchez F.B."/>
            <person name="Patane J.S.L."/>
            <person name="da Silva A.M."/>
            <person name="Setubal J.C."/>
        </authorList>
    </citation>
    <scope>NUCLEOTIDE SEQUENCE [LARGE SCALE GENOMIC DNA]</scope>
    <source>
        <strain evidence="7">ZC4RG45</strain>
    </source>
</reference>
<feature type="transmembrane region" description="Helical" evidence="5">
    <location>
        <begin position="209"/>
        <end position="229"/>
    </location>
</feature>
<dbReference type="STRING" id="1111738.GCA_000427905_02510"/>
<feature type="transmembrane region" description="Helical" evidence="5">
    <location>
        <begin position="160"/>
        <end position="180"/>
    </location>
</feature>
<evidence type="ECO:0000313" key="9">
    <source>
        <dbReference type="Proteomes" id="UP000249324"/>
    </source>
</evidence>
<proteinExistence type="predicted"/>